<evidence type="ECO:0000313" key="12">
    <source>
        <dbReference type="Proteomes" id="UP000270296"/>
    </source>
</evidence>
<dbReference type="Proteomes" id="UP000270296">
    <property type="component" value="Unassembled WGS sequence"/>
</dbReference>
<keyword evidence="12" id="KW-1185">Reference proteome</keyword>
<dbReference type="WBParaSite" id="SBAD_0000495601-mRNA-1">
    <property type="protein sequence ID" value="SBAD_0000495601-mRNA-1"/>
    <property type="gene ID" value="SBAD_0000495601"/>
</dbReference>
<evidence type="ECO:0000256" key="1">
    <source>
        <dbReference type="ARBA" id="ARBA00022468"/>
    </source>
</evidence>
<dbReference type="InterPro" id="IPR054713">
    <property type="entry name" value="GMIP/FCHO2-like_FCH"/>
</dbReference>
<dbReference type="PANTHER" id="PTHR15228:SF25">
    <property type="entry name" value="F-BAR DOMAIN-CONTAINING PROTEIN"/>
    <property type="match status" value="1"/>
</dbReference>
<dbReference type="PROSITE" id="PS51741">
    <property type="entry name" value="F_BAR"/>
    <property type="match status" value="1"/>
</dbReference>
<feature type="domain" description="F-BAR" evidence="10">
    <location>
        <begin position="48"/>
        <end position="310"/>
    </location>
</feature>
<evidence type="ECO:0000256" key="6">
    <source>
        <dbReference type="PROSITE-ProRule" id="PRU01077"/>
    </source>
</evidence>
<dbReference type="PROSITE" id="PS50238">
    <property type="entry name" value="RHOGAP"/>
    <property type="match status" value="1"/>
</dbReference>
<keyword evidence="4" id="KW-0862">Zinc</keyword>
<keyword evidence="3" id="KW-0863">Zinc-finger</keyword>
<evidence type="ECO:0000313" key="11">
    <source>
        <dbReference type="EMBL" id="VDP05339.1"/>
    </source>
</evidence>
<protein>
    <submittedName>
        <fullName evidence="13">Rho-GAP domain-containing protein</fullName>
    </submittedName>
</protein>
<organism evidence="13">
    <name type="scientific">Soboliphyme baturini</name>
    <dbReference type="NCBI Taxonomy" id="241478"/>
    <lineage>
        <taxon>Eukaryota</taxon>
        <taxon>Metazoa</taxon>
        <taxon>Ecdysozoa</taxon>
        <taxon>Nematoda</taxon>
        <taxon>Enoplea</taxon>
        <taxon>Dorylaimia</taxon>
        <taxon>Dioctophymatida</taxon>
        <taxon>Dioctophymatoidea</taxon>
        <taxon>Soboliphymatidae</taxon>
        <taxon>Soboliphyme</taxon>
    </lineage>
</organism>
<feature type="compositionally biased region" description="Polar residues" evidence="7">
    <location>
        <begin position="384"/>
        <end position="393"/>
    </location>
</feature>
<dbReference type="Pfam" id="PF22699">
    <property type="entry name" value="GMIP-like_FCH"/>
    <property type="match status" value="1"/>
</dbReference>
<dbReference type="InterPro" id="IPR000198">
    <property type="entry name" value="RhoGAP_dom"/>
</dbReference>
<dbReference type="Gene3D" id="1.20.1270.60">
    <property type="entry name" value="Arfaptin homology (AH) domain/BAR domain"/>
    <property type="match status" value="1"/>
</dbReference>
<dbReference type="GO" id="GO:0007165">
    <property type="term" value="P:signal transduction"/>
    <property type="evidence" value="ECO:0007669"/>
    <property type="project" value="InterPro"/>
</dbReference>
<dbReference type="GO" id="GO:0005096">
    <property type="term" value="F:GTPase activator activity"/>
    <property type="evidence" value="ECO:0007669"/>
    <property type="project" value="UniProtKB-KW"/>
</dbReference>
<dbReference type="InterPro" id="IPR027267">
    <property type="entry name" value="AH/BAR_dom_sf"/>
</dbReference>
<evidence type="ECO:0000256" key="4">
    <source>
        <dbReference type="ARBA" id="ARBA00022833"/>
    </source>
</evidence>
<dbReference type="GO" id="GO:0008270">
    <property type="term" value="F:zinc ion binding"/>
    <property type="evidence" value="ECO:0007669"/>
    <property type="project" value="UniProtKB-KW"/>
</dbReference>
<dbReference type="InterPro" id="IPR001060">
    <property type="entry name" value="FCH_dom"/>
</dbReference>
<dbReference type="EMBL" id="UZAM01008529">
    <property type="protein sequence ID" value="VDP05339.1"/>
    <property type="molecule type" value="Genomic_DNA"/>
</dbReference>
<dbReference type="SMART" id="SM00109">
    <property type="entry name" value="C1"/>
    <property type="match status" value="1"/>
</dbReference>
<evidence type="ECO:0000259" key="10">
    <source>
        <dbReference type="PROSITE" id="PS51741"/>
    </source>
</evidence>
<dbReference type="SUPFAM" id="SSF57889">
    <property type="entry name" value="Cysteine-rich domain"/>
    <property type="match status" value="1"/>
</dbReference>
<feature type="compositionally biased region" description="Low complexity" evidence="7">
    <location>
        <begin position="761"/>
        <end position="772"/>
    </location>
</feature>
<evidence type="ECO:0000259" key="9">
    <source>
        <dbReference type="PROSITE" id="PS50238"/>
    </source>
</evidence>
<feature type="region of interest" description="Disordered" evidence="7">
    <location>
        <begin position="384"/>
        <end position="405"/>
    </location>
</feature>
<dbReference type="Gene3D" id="3.40.50.1000">
    <property type="entry name" value="HAD superfamily/HAD-like"/>
    <property type="match status" value="1"/>
</dbReference>
<keyword evidence="2" id="KW-0479">Metal-binding</keyword>
<feature type="domain" description="Phorbol-ester/DAG-type" evidence="8">
    <location>
        <begin position="414"/>
        <end position="459"/>
    </location>
</feature>
<reference evidence="13" key="1">
    <citation type="submission" date="2016-06" db="UniProtKB">
        <authorList>
            <consortium name="WormBaseParasite"/>
        </authorList>
    </citation>
    <scope>IDENTIFICATION</scope>
</reference>
<dbReference type="InterPro" id="IPR051025">
    <property type="entry name" value="RhoGAP"/>
</dbReference>
<dbReference type="InterPro" id="IPR008936">
    <property type="entry name" value="Rho_GTPase_activation_prot"/>
</dbReference>
<evidence type="ECO:0000313" key="13">
    <source>
        <dbReference type="WBParaSite" id="SBAD_0000495601-mRNA-1"/>
    </source>
</evidence>
<dbReference type="Gene3D" id="3.30.60.20">
    <property type="match status" value="1"/>
</dbReference>
<dbReference type="InterPro" id="IPR002219">
    <property type="entry name" value="PKC_DAG/PE"/>
</dbReference>
<evidence type="ECO:0000256" key="2">
    <source>
        <dbReference type="ARBA" id="ARBA00022723"/>
    </source>
</evidence>
<dbReference type="InterPro" id="IPR031160">
    <property type="entry name" value="F_BAR_dom"/>
</dbReference>
<dbReference type="SMART" id="SM00055">
    <property type="entry name" value="FCH"/>
    <property type="match status" value="1"/>
</dbReference>
<feature type="domain" description="Rho-GAP" evidence="9">
    <location>
        <begin position="477"/>
        <end position="688"/>
    </location>
</feature>
<dbReference type="Pfam" id="PF00620">
    <property type="entry name" value="RhoGAP"/>
    <property type="match status" value="1"/>
</dbReference>
<dbReference type="OrthoDB" id="79452at2759"/>
<dbReference type="PROSITE" id="PS50081">
    <property type="entry name" value="ZF_DAG_PE_2"/>
    <property type="match status" value="1"/>
</dbReference>
<gene>
    <name evidence="11" type="ORF">SBAD_LOCUS4760</name>
</gene>
<sequence>MTCDLLKTSSLSETLIIRQVLRRNRMRKLYQVGKLIGLHHRHKLYTDKSAEEILSSLENGVEVAISRVKSWLVYISDILNFIQRRIGLENEHSKAMQKLSASAHLTLSDERYQPLEEVFQKMFRQEGEFHEQCIETMRSLYDYKFVKPLEGMKYSTERKLKEIKQTWEKAVKAVDSAETELKKARHNLVMRENSYRRARDSTIKLEEERSSDSIRYIKKKKTKEDAMLKKEIASQDYHYFQKELKLKRDEIEVVKAQVLHELCDLAYECDEMTKMCSVAYFQALSGIWDSLPGIYQSLSATVRDYVPGVQYSQYLSQVLNLQGTASSKYYRNSASSEPVVPAIQINGNTVMPSKSKPPFIDTNPSSSGSVTVDALRDILEVAKSVSTSQTQPRRSSDKTKLGRRSSLMSDAALSHRLQRTRAPTKCCHCDSYTFFQTVQCTECGLAWHKACLGSVNFKCDSLRHETNENRKMIIFGMPLKKHLDDTGTVTPDVILRCGRHPFEGNAASGAFVLLNSNVPFQGLYRVSGVKSTIEELCDKFERGQADLTDVPPATIASVIKLYLRQLPEPLLTYELYHDFISFAQRYAESKKNGEFLSAWKIVSTMKRLCQMLPVVNYETLKFLCLHLNRVTWFEEENRMSSTNLGIIFGPSLLWLGSRDSSWSLQGLLDAPFQTHVAELLIKFAYKIFDGHYEEDMNRLGVINAKAIDEEDDDFLSEPLVHVECPAHEISANAEQDRVPQSATPDLLRDSKLPKKPSGETSDSICVASSSSSENQAFKGPLSNPDAVPLRSEASGDGKATFFTWETLNSFDNDELSPAPVPVPHVMNDLDIRSMWQKADAVCFDVDSTVYPRESLDEFAEFLGVSEEVREM</sequence>
<dbReference type="SMART" id="SM00324">
    <property type="entry name" value="RhoGAP"/>
    <property type="match status" value="1"/>
</dbReference>
<reference evidence="11 12" key="2">
    <citation type="submission" date="2018-11" db="EMBL/GenBank/DDBJ databases">
        <authorList>
            <consortium name="Pathogen Informatics"/>
        </authorList>
    </citation>
    <scope>NUCLEOTIDE SEQUENCE [LARGE SCALE GENOMIC DNA]</scope>
</reference>
<dbReference type="SUPFAM" id="SSF103657">
    <property type="entry name" value="BAR/IMD domain-like"/>
    <property type="match status" value="1"/>
</dbReference>
<dbReference type="SUPFAM" id="SSF48350">
    <property type="entry name" value="GTPase activation domain, GAP"/>
    <property type="match status" value="1"/>
</dbReference>
<dbReference type="CDD" id="cd20816">
    <property type="entry name" value="C1_GMIP-like"/>
    <property type="match status" value="1"/>
</dbReference>
<accession>A0A183IMB4</accession>
<dbReference type="AlphaFoldDB" id="A0A183IMB4"/>
<feature type="region of interest" description="Disordered" evidence="7">
    <location>
        <begin position="728"/>
        <end position="788"/>
    </location>
</feature>
<keyword evidence="1" id="KW-0343">GTPase activation</keyword>
<evidence type="ECO:0000259" key="8">
    <source>
        <dbReference type="PROSITE" id="PS50081"/>
    </source>
</evidence>
<name>A0A183IMB4_9BILA</name>
<dbReference type="InterPro" id="IPR023214">
    <property type="entry name" value="HAD_sf"/>
</dbReference>
<evidence type="ECO:0000256" key="5">
    <source>
        <dbReference type="ARBA" id="ARBA00023054"/>
    </source>
</evidence>
<proteinExistence type="predicted"/>
<keyword evidence="5 6" id="KW-0175">Coiled coil</keyword>
<dbReference type="PANTHER" id="PTHR15228">
    <property type="entry name" value="SPERMATHECAL PHYSIOLOGY VARIANT"/>
    <property type="match status" value="1"/>
</dbReference>
<dbReference type="Gene3D" id="1.10.555.10">
    <property type="entry name" value="Rho GTPase activation protein"/>
    <property type="match status" value="1"/>
</dbReference>
<dbReference type="Pfam" id="PF00130">
    <property type="entry name" value="C1_1"/>
    <property type="match status" value="1"/>
</dbReference>
<dbReference type="InterPro" id="IPR046349">
    <property type="entry name" value="C1-like_sf"/>
</dbReference>
<evidence type="ECO:0000256" key="3">
    <source>
        <dbReference type="ARBA" id="ARBA00022771"/>
    </source>
</evidence>
<evidence type="ECO:0000256" key="7">
    <source>
        <dbReference type="SAM" id="MobiDB-lite"/>
    </source>
</evidence>
<dbReference type="GO" id="GO:0051056">
    <property type="term" value="P:regulation of small GTPase mediated signal transduction"/>
    <property type="evidence" value="ECO:0007669"/>
    <property type="project" value="UniProtKB-ARBA"/>
</dbReference>